<dbReference type="InterPro" id="IPR036322">
    <property type="entry name" value="WD40_repeat_dom_sf"/>
</dbReference>
<dbReference type="PANTHER" id="PTHR43995:SF1">
    <property type="entry name" value="PRE-MRNA-PROCESSING FACTOR 19"/>
    <property type="match status" value="1"/>
</dbReference>
<keyword evidence="10 16" id="KW-0833">Ubl conjugation pathway</keyword>
<accession>A0A162K497</accession>
<dbReference type="STRING" id="1081104.A0A162K497"/>
<dbReference type="GO" id="GO:0061630">
    <property type="term" value="F:ubiquitin protein ligase activity"/>
    <property type="evidence" value="ECO:0007669"/>
    <property type="project" value="UniProtKB-UniRule"/>
</dbReference>
<keyword evidence="7 16" id="KW-0747">Spliceosome</keyword>
<dbReference type="GO" id="GO:0070534">
    <property type="term" value="P:protein K63-linked ubiquitination"/>
    <property type="evidence" value="ECO:0007669"/>
    <property type="project" value="UniProtKB-UniRule"/>
</dbReference>
<dbReference type="Gene3D" id="3.30.40.10">
    <property type="entry name" value="Zinc/RING finger domain, C3HC4 (zinc finger)"/>
    <property type="match status" value="1"/>
</dbReference>
<evidence type="ECO:0000256" key="8">
    <source>
        <dbReference type="ARBA" id="ARBA00022737"/>
    </source>
</evidence>
<evidence type="ECO:0000256" key="2">
    <source>
        <dbReference type="ARBA" id="ARBA00004906"/>
    </source>
</evidence>
<evidence type="ECO:0000256" key="13">
    <source>
        <dbReference type="ARBA" id="ARBA00023204"/>
    </source>
</evidence>
<keyword evidence="9 16" id="KW-0227">DNA damage</keyword>
<dbReference type="UniPathway" id="UPA00143"/>
<dbReference type="GO" id="GO:0005737">
    <property type="term" value="C:cytoplasm"/>
    <property type="evidence" value="ECO:0007669"/>
    <property type="project" value="TreeGrafter"/>
</dbReference>
<keyword evidence="6 16" id="KW-0808">Transferase</keyword>
<evidence type="ECO:0000256" key="6">
    <source>
        <dbReference type="ARBA" id="ARBA00022679"/>
    </source>
</evidence>
<feature type="domain" description="U-box" evidence="17">
    <location>
        <begin position="1"/>
        <end position="70"/>
    </location>
</feature>
<dbReference type="PROSITE" id="PS51698">
    <property type="entry name" value="U_BOX"/>
    <property type="match status" value="1"/>
</dbReference>
<evidence type="ECO:0000313" key="19">
    <source>
        <dbReference type="Proteomes" id="UP000076744"/>
    </source>
</evidence>
<dbReference type="InterPro" id="IPR024977">
    <property type="entry name" value="Apc4-like_WD40_dom"/>
</dbReference>
<keyword evidence="13 16" id="KW-0234">DNA repair</keyword>
<dbReference type="InterPro" id="IPR001680">
    <property type="entry name" value="WD40_rpt"/>
</dbReference>
<keyword evidence="12 16" id="KW-0508">mRNA splicing</keyword>
<dbReference type="GO" id="GO:0000398">
    <property type="term" value="P:mRNA splicing, via spliceosome"/>
    <property type="evidence" value="ECO:0007669"/>
    <property type="project" value="InterPro"/>
</dbReference>
<dbReference type="Pfam" id="PF12894">
    <property type="entry name" value="ANAPC4_WD40"/>
    <property type="match status" value="1"/>
</dbReference>
<keyword evidence="19" id="KW-1185">Reference proteome</keyword>
<dbReference type="FunFam" id="3.30.40.10:FF:000027">
    <property type="entry name" value="Pre-mRNA-processing factor 19, putative"/>
    <property type="match status" value="1"/>
</dbReference>
<dbReference type="InterPro" id="IPR055340">
    <property type="entry name" value="RING-Ubox_PRP19"/>
</dbReference>
<dbReference type="Gene3D" id="2.130.10.10">
    <property type="entry name" value="YVTN repeat-like/Quinoprotein amine dehydrogenase"/>
    <property type="match status" value="1"/>
</dbReference>
<dbReference type="CDD" id="cd16656">
    <property type="entry name" value="RING-Ubox_PRP19"/>
    <property type="match status" value="1"/>
</dbReference>
<organism evidence="18 19">
    <name type="scientific">Cordyceps fumosorosea (strain ARSEF 2679)</name>
    <name type="common">Isaria fumosorosea</name>
    <dbReference type="NCBI Taxonomy" id="1081104"/>
    <lineage>
        <taxon>Eukaryota</taxon>
        <taxon>Fungi</taxon>
        <taxon>Dikarya</taxon>
        <taxon>Ascomycota</taxon>
        <taxon>Pezizomycotina</taxon>
        <taxon>Sordariomycetes</taxon>
        <taxon>Hypocreomycetidae</taxon>
        <taxon>Hypocreales</taxon>
        <taxon>Cordycipitaceae</taxon>
        <taxon>Cordyceps</taxon>
    </lineage>
</organism>
<sequence length="476" mass="50101">MLCGISGEAPQEPVASKKSGVVYEKRLIEQYINEHGTEPSTGEALTAEDLLPINSSRIARPRPPTLTSIPALLATFQNEWDSLALETYNLREQLARTREELATSLYQHDAAVRVIARLTKERDEARHALSRITVSGGGANAAADEMAVDTEGLPEALAARVDEVHQELSKGRKKRPVPEGWVKPSEVAAFEITATNALPIAQTSCLDTEGAYAAVAGLEGKAAIYAVAADSLEREITVGEPATSTLWTGSKLIFGTGNGGVKVFEGGNQVAAASEHSGPTTGLSVHPSGDIIASVGTDKSLVLYDLASLKRVSRTFVDASLTTVAFHPDGHLVAAGTVTGDVRLYMSKTLEQAAVFKLGAPIQALTFSENGFWLAATAKGQNSVTVFDLRKEGDAATAKVLETGAVQSLAWDYTGQYLATAGPSGLTIQQYAKGSKKWAEPFRNATGAVAVRWGESGKTLVAVNGEGVVSVVGVKA</sequence>
<keyword evidence="11" id="KW-0413">Isomerase</keyword>
<keyword evidence="14 16" id="KW-0539">Nucleus</keyword>
<dbReference type="RefSeq" id="XP_018700220.1">
    <property type="nucleotide sequence ID" value="XM_018852592.1"/>
</dbReference>
<comment type="catalytic activity">
    <reaction evidence="16">
        <text>S-ubiquitinyl-[E2 ubiquitin-conjugating enzyme]-L-cysteine + [acceptor protein]-L-lysine = [E2 ubiquitin-conjugating enzyme]-L-cysteine + N(6)-ubiquitinyl-[acceptor protein]-L-lysine.</text>
        <dbReference type="EC" id="2.3.2.27"/>
    </reaction>
</comment>
<keyword evidence="11" id="KW-0697">Rotamase</keyword>
<evidence type="ECO:0000256" key="7">
    <source>
        <dbReference type="ARBA" id="ARBA00022728"/>
    </source>
</evidence>
<evidence type="ECO:0000256" key="3">
    <source>
        <dbReference type="ARBA" id="ARBA00006388"/>
    </source>
</evidence>
<evidence type="ECO:0000256" key="16">
    <source>
        <dbReference type="RuleBase" id="RU367101"/>
    </source>
</evidence>
<evidence type="ECO:0000256" key="15">
    <source>
        <dbReference type="PROSITE-ProRule" id="PRU00221"/>
    </source>
</evidence>
<dbReference type="Proteomes" id="UP000076744">
    <property type="component" value="Unassembled WGS sequence"/>
</dbReference>
<dbReference type="GO" id="GO:0006281">
    <property type="term" value="P:DNA repair"/>
    <property type="evidence" value="ECO:0007669"/>
    <property type="project" value="UniProtKB-KW"/>
</dbReference>
<dbReference type="InterPro" id="IPR003613">
    <property type="entry name" value="Ubox_domain"/>
</dbReference>
<keyword evidence="4 15" id="KW-0853">WD repeat</keyword>
<dbReference type="OrthoDB" id="687049at2759"/>
<keyword evidence="5 16" id="KW-0507">mRNA processing</keyword>
<keyword evidence="8" id="KW-0677">Repeat</keyword>
<evidence type="ECO:0000256" key="4">
    <source>
        <dbReference type="ARBA" id="ARBA00022574"/>
    </source>
</evidence>
<feature type="repeat" description="WD" evidence="15">
    <location>
        <begin position="273"/>
        <end position="314"/>
    </location>
</feature>
<comment type="pathway">
    <text evidence="2 16">Protein modification; protein ubiquitination.</text>
</comment>
<evidence type="ECO:0000256" key="1">
    <source>
        <dbReference type="ARBA" id="ARBA00004123"/>
    </source>
</evidence>
<dbReference type="InterPro" id="IPR015943">
    <property type="entry name" value="WD40/YVTN_repeat-like_dom_sf"/>
</dbReference>
<evidence type="ECO:0000256" key="10">
    <source>
        <dbReference type="ARBA" id="ARBA00022786"/>
    </source>
</evidence>
<dbReference type="PROSITE" id="PS50082">
    <property type="entry name" value="WD_REPEATS_2"/>
    <property type="match status" value="1"/>
</dbReference>
<comment type="subcellular location">
    <subcellularLocation>
        <location evidence="1 16">Nucleus</location>
    </subcellularLocation>
</comment>
<dbReference type="InterPro" id="IPR013915">
    <property type="entry name" value="Prp19_cc"/>
</dbReference>
<evidence type="ECO:0000313" key="18">
    <source>
        <dbReference type="EMBL" id="OAA53148.1"/>
    </source>
</evidence>
<dbReference type="Pfam" id="PF08606">
    <property type="entry name" value="Prp19"/>
    <property type="match status" value="1"/>
</dbReference>
<proteinExistence type="inferred from homology"/>
<comment type="function">
    <text evidence="16">Ubiquitin-protein ligase which is mainly involved pre-mRNA splicing and DNA repair. Required for pre-mRNA splicing as component of the spliceosome.</text>
</comment>
<reference evidence="18 19" key="1">
    <citation type="journal article" date="2016" name="Genome Biol. Evol.">
        <title>Divergent and convergent evolution of fungal pathogenicity.</title>
        <authorList>
            <person name="Shang Y."/>
            <person name="Xiao G."/>
            <person name="Zheng P."/>
            <person name="Cen K."/>
            <person name="Zhan S."/>
            <person name="Wang C."/>
        </authorList>
    </citation>
    <scope>NUCLEOTIDE SEQUENCE [LARGE SCALE GENOMIC DNA]</scope>
    <source>
        <strain evidence="18 19">ARSEF 2679</strain>
    </source>
</reference>
<evidence type="ECO:0000256" key="14">
    <source>
        <dbReference type="ARBA" id="ARBA00023242"/>
    </source>
</evidence>
<dbReference type="GO" id="GO:0003755">
    <property type="term" value="F:peptidyl-prolyl cis-trans isomerase activity"/>
    <property type="evidence" value="ECO:0007669"/>
    <property type="project" value="UniProtKB-KW"/>
</dbReference>
<gene>
    <name evidence="18" type="ORF">ISF_08989</name>
</gene>
<dbReference type="SMART" id="SM00504">
    <property type="entry name" value="Ubox"/>
    <property type="match status" value="1"/>
</dbReference>
<dbReference type="InterPro" id="IPR038959">
    <property type="entry name" value="Prp19"/>
</dbReference>
<comment type="subunit">
    <text evidence="16">Homotetramer.</text>
</comment>
<dbReference type="SUPFAM" id="SSF57850">
    <property type="entry name" value="RING/U-box"/>
    <property type="match status" value="1"/>
</dbReference>
<dbReference type="GO" id="GO:0071006">
    <property type="term" value="C:U2-type catalytic step 1 spliceosome"/>
    <property type="evidence" value="ECO:0007669"/>
    <property type="project" value="TreeGrafter"/>
</dbReference>
<dbReference type="SUPFAM" id="SSF50978">
    <property type="entry name" value="WD40 repeat-like"/>
    <property type="match status" value="1"/>
</dbReference>
<dbReference type="SMART" id="SM00320">
    <property type="entry name" value="WD40"/>
    <property type="match status" value="4"/>
</dbReference>
<dbReference type="EC" id="2.3.2.27" evidence="16"/>
<dbReference type="GeneID" id="30025281"/>
<dbReference type="AlphaFoldDB" id="A0A162K497"/>
<dbReference type="GO" id="GO:0000974">
    <property type="term" value="C:Prp19 complex"/>
    <property type="evidence" value="ECO:0007669"/>
    <property type="project" value="UniProtKB-UniRule"/>
</dbReference>
<protein>
    <recommendedName>
        <fullName evidence="16">Pre-mRNA-processing factor 19</fullName>
        <ecNumber evidence="16">2.3.2.27</ecNumber>
    </recommendedName>
</protein>
<dbReference type="InterPro" id="IPR013083">
    <property type="entry name" value="Znf_RING/FYVE/PHD"/>
</dbReference>
<evidence type="ECO:0000256" key="11">
    <source>
        <dbReference type="ARBA" id="ARBA00023110"/>
    </source>
</evidence>
<name>A0A162K497_CORFA</name>
<comment type="similarity">
    <text evidence="3 16">Belongs to the WD repeat PRP19 family.</text>
</comment>
<evidence type="ECO:0000256" key="12">
    <source>
        <dbReference type="ARBA" id="ARBA00023187"/>
    </source>
</evidence>
<comment type="caution">
    <text evidence="18">The sequence shown here is derived from an EMBL/GenBank/DDBJ whole genome shotgun (WGS) entry which is preliminary data.</text>
</comment>
<evidence type="ECO:0000256" key="5">
    <source>
        <dbReference type="ARBA" id="ARBA00022664"/>
    </source>
</evidence>
<evidence type="ECO:0000259" key="17">
    <source>
        <dbReference type="PROSITE" id="PS51698"/>
    </source>
</evidence>
<dbReference type="EMBL" id="AZHB01000039">
    <property type="protein sequence ID" value="OAA53148.1"/>
    <property type="molecule type" value="Genomic_DNA"/>
</dbReference>
<evidence type="ECO:0000256" key="9">
    <source>
        <dbReference type="ARBA" id="ARBA00022763"/>
    </source>
</evidence>
<dbReference type="PANTHER" id="PTHR43995">
    <property type="entry name" value="PRE-MRNA-PROCESSING FACTOR 19"/>
    <property type="match status" value="1"/>
</dbReference>